<dbReference type="EMBL" id="CP060139">
    <property type="protein sequence ID" value="QNR25300.1"/>
    <property type="molecule type" value="Genomic_DNA"/>
</dbReference>
<dbReference type="RefSeq" id="WP_210759827.1">
    <property type="nucleotide sequence ID" value="NZ_CP060139.1"/>
</dbReference>
<dbReference type="GO" id="GO:0006950">
    <property type="term" value="P:response to stress"/>
    <property type="evidence" value="ECO:0007669"/>
    <property type="project" value="UniProtKB-ARBA"/>
</dbReference>
<dbReference type="Proteomes" id="UP000516305">
    <property type="component" value="Chromosome"/>
</dbReference>
<accession>A0A7H0VHV2</accession>
<dbReference type="Pfam" id="PF10263">
    <property type="entry name" value="SprT-like"/>
    <property type="match status" value="1"/>
</dbReference>
<proteinExistence type="predicted"/>
<dbReference type="KEGG" id="chyd:H4K34_05525"/>
<evidence type="ECO:0000313" key="3">
    <source>
        <dbReference type="Proteomes" id="UP000516305"/>
    </source>
</evidence>
<organism evidence="2 3">
    <name type="scientific">Croceimicrobium hydrocarbonivorans</name>
    <dbReference type="NCBI Taxonomy" id="2761580"/>
    <lineage>
        <taxon>Bacteria</taxon>
        <taxon>Pseudomonadati</taxon>
        <taxon>Bacteroidota</taxon>
        <taxon>Flavobacteriia</taxon>
        <taxon>Flavobacteriales</taxon>
        <taxon>Owenweeksiaceae</taxon>
        <taxon>Croceimicrobium</taxon>
    </lineage>
</organism>
<dbReference type="AlphaFoldDB" id="A0A7H0VHV2"/>
<gene>
    <name evidence="2" type="ORF">H4K34_05525</name>
</gene>
<name>A0A7H0VHV2_9FLAO</name>
<reference evidence="2 3" key="1">
    <citation type="submission" date="2020-08" db="EMBL/GenBank/DDBJ databases">
        <title>Croceimicrobium hydrocarbonivorans gen. nov., sp. nov., a novel marine bacterium isolated from a bacterial consortium that degrades polyethylene terephthalate.</title>
        <authorList>
            <person name="Liu R."/>
        </authorList>
    </citation>
    <scope>NUCLEOTIDE SEQUENCE [LARGE SCALE GENOMIC DNA]</scope>
    <source>
        <strain evidence="2 3">A20-9</strain>
    </source>
</reference>
<feature type="domain" description="SprT-like" evidence="1">
    <location>
        <begin position="33"/>
        <end position="108"/>
    </location>
</feature>
<protein>
    <submittedName>
        <fullName evidence="2">SprT-like domain-containing protein</fullName>
    </submittedName>
</protein>
<evidence type="ECO:0000259" key="1">
    <source>
        <dbReference type="Pfam" id="PF10263"/>
    </source>
</evidence>
<sequence>MKKGPDPFAALNKYLPTGSLELLRPLLDRYPLQLKVSKPRKTKFGDYRYPQKGEAHRISVNGDLNPYAFLITLLHEYAHLVAFDKFGRKIKAHGEEWQFCFREIGSPFLDAKIFPIKLERAFRASLARGHASSATDHQLLRVLKEFDQQESAEPRTFVEDLEPGAIFVLNGRIFKKGPKSRKRYKCDEVKSGRQFMVHPLAEVGIWKETNEH</sequence>
<keyword evidence="3" id="KW-1185">Reference proteome</keyword>
<dbReference type="InterPro" id="IPR006640">
    <property type="entry name" value="SprT-like_domain"/>
</dbReference>
<evidence type="ECO:0000313" key="2">
    <source>
        <dbReference type="EMBL" id="QNR25300.1"/>
    </source>
</evidence>